<evidence type="ECO:0000313" key="1">
    <source>
        <dbReference type="EMBL" id="KAF6416207.1"/>
    </source>
</evidence>
<keyword evidence="2" id="KW-1185">Reference proteome</keyword>
<name>A0A7J8CZ67_MOLMO</name>
<proteinExistence type="predicted"/>
<evidence type="ECO:0000313" key="2">
    <source>
        <dbReference type="Proteomes" id="UP000550707"/>
    </source>
</evidence>
<reference evidence="1 2" key="1">
    <citation type="journal article" date="2020" name="Nature">
        <title>Six reference-quality genomes reveal evolution of bat adaptations.</title>
        <authorList>
            <person name="Jebb D."/>
            <person name="Huang Z."/>
            <person name="Pippel M."/>
            <person name="Hughes G.M."/>
            <person name="Lavrichenko K."/>
            <person name="Devanna P."/>
            <person name="Winkler S."/>
            <person name="Jermiin L.S."/>
            <person name="Skirmuntt E.C."/>
            <person name="Katzourakis A."/>
            <person name="Burkitt-Gray L."/>
            <person name="Ray D.A."/>
            <person name="Sullivan K.A.M."/>
            <person name="Roscito J.G."/>
            <person name="Kirilenko B.M."/>
            <person name="Davalos L.M."/>
            <person name="Corthals A.P."/>
            <person name="Power M.L."/>
            <person name="Jones G."/>
            <person name="Ransome R.D."/>
            <person name="Dechmann D.K.N."/>
            <person name="Locatelli A.G."/>
            <person name="Puechmaille S.J."/>
            <person name="Fedrigo O."/>
            <person name="Jarvis E.D."/>
            <person name="Hiller M."/>
            <person name="Vernes S.C."/>
            <person name="Myers E.W."/>
            <person name="Teeling E.C."/>
        </authorList>
    </citation>
    <scope>NUCLEOTIDE SEQUENCE [LARGE SCALE GENOMIC DNA]</scope>
    <source>
        <strain evidence="1">MMolMol1</strain>
        <tissue evidence="1">Muscle</tissue>
    </source>
</reference>
<dbReference type="AlphaFoldDB" id="A0A7J8CZ67"/>
<protein>
    <submittedName>
        <fullName evidence="1">Uncharacterized protein</fullName>
    </submittedName>
</protein>
<dbReference type="Proteomes" id="UP000550707">
    <property type="component" value="Unassembled WGS sequence"/>
</dbReference>
<organism evidence="1 2">
    <name type="scientific">Molossus molossus</name>
    <name type="common">Pallas' mastiff bat</name>
    <name type="synonym">Vespertilio molossus</name>
    <dbReference type="NCBI Taxonomy" id="27622"/>
    <lineage>
        <taxon>Eukaryota</taxon>
        <taxon>Metazoa</taxon>
        <taxon>Chordata</taxon>
        <taxon>Craniata</taxon>
        <taxon>Vertebrata</taxon>
        <taxon>Euteleostomi</taxon>
        <taxon>Mammalia</taxon>
        <taxon>Eutheria</taxon>
        <taxon>Laurasiatheria</taxon>
        <taxon>Chiroptera</taxon>
        <taxon>Yangochiroptera</taxon>
        <taxon>Molossidae</taxon>
        <taxon>Molossus</taxon>
    </lineage>
</organism>
<dbReference type="InParanoid" id="A0A7J8CZ67"/>
<accession>A0A7J8CZ67</accession>
<sequence length="169" mass="18028">MVKWNPKPESSGFLPVAKDHSAISATWVREAEPPDPCGARVSGGEFLHSGINLNPLRRPNLLPVLLSLRRVVFTCLICLCFRHSPGSSQSFLSKVGHETGVQGETGSVRRYGGGGAVGAPAWSGSKRSRSSWPVVSSSLSSLLAGPTPSFANSVQCELICSLQRVRNPF</sequence>
<comment type="caution">
    <text evidence="1">The sequence shown here is derived from an EMBL/GenBank/DDBJ whole genome shotgun (WGS) entry which is preliminary data.</text>
</comment>
<gene>
    <name evidence="1" type="ORF">HJG59_009487</name>
</gene>
<dbReference type="EMBL" id="JACASF010000019">
    <property type="protein sequence ID" value="KAF6416207.1"/>
    <property type="molecule type" value="Genomic_DNA"/>
</dbReference>